<keyword evidence="9 14" id="KW-0249">Electron transport</keyword>
<evidence type="ECO:0000256" key="6">
    <source>
        <dbReference type="ARBA" id="ARBA00022723"/>
    </source>
</evidence>
<evidence type="ECO:0000256" key="11">
    <source>
        <dbReference type="ARBA" id="ARBA00025746"/>
    </source>
</evidence>
<evidence type="ECO:0000256" key="8">
    <source>
        <dbReference type="ARBA" id="ARBA00022764"/>
    </source>
</evidence>
<feature type="domain" description="Cytochrome c" evidence="16">
    <location>
        <begin position="53"/>
        <end position="139"/>
    </location>
</feature>
<evidence type="ECO:0000256" key="1">
    <source>
        <dbReference type="ARBA" id="ARBA00004418"/>
    </source>
</evidence>
<comment type="subunit">
    <text evidence="2 14">Heterodimer of SoxA and SoxX.</text>
</comment>
<evidence type="ECO:0000256" key="2">
    <source>
        <dbReference type="ARBA" id="ARBA00011530"/>
    </source>
</evidence>
<feature type="signal peptide" evidence="15">
    <location>
        <begin position="1"/>
        <end position="19"/>
    </location>
</feature>
<keyword evidence="6 14" id="KW-0479">Metal-binding</keyword>
<dbReference type="EC" id="2.8.5.2" evidence="14"/>
<evidence type="ECO:0000256" key="12">
    <source>
        <dbReference type="ARBA" id="ARBA00048077"/>
    </source>
</evidence>
<keyword evidence="18" id="KW-1185">Reference proteome</keyword>
<evidence type="ECO:0000256" key="3">
    <source>
        <dbReference type="ARBA" id="ARBA00022448"/>
    </source>
</evidence>
<dbReference type="InterPro" id="IPR009056">
    <property type="entry name" value="Cyt_c-like_dom"/>
</dbReference>
<keyword evidence="3 14" id="KW-0813">Transport</keyword>
<keyword evidence="5 14" id="KW-0808">Transferase</keyword>
<evidence type="ECO:0000259" key="16">
    <source>
        <dbReference type="Pfam" id="PF21342"/>
    </source>
</evidence>
<proteinExistence type="inferred from homology"/>
<evidence type="ECO:0000256" key="15">
    <source>
        <dbReference type="SAM" id="SignalP"/>
    </source>
</evidence>
<evidence type="ECO:0000256" key="13">
    <source>
        <dbReference type="ARBA" id="ARBA00048423"/>
    </source>
</evidence>
<comment type="caution">
    <text evidence="17">The sequence shown here is derived from an EMBL/GenBank/DDBJ whole genome shotgun (WGS) entry which is preliminary data.</text>
</comment>
<dbReference type="NCBIfam" id="TIGR04484">
    <property type="entry name" value="thiosulf_SoxA"/>
    <property type="match status" value="1"/>
</dbReference>
<evidence type="ECO:0000256" key="4">
    <source>
        <dbReference type="ARBA" id="ARBA00022617"/>
    </source>
</evidence>
<evidence type="ECO:0000256" key="9">
    <source>
        <dbReference type="ARBA" id="ARBA00022982"/>
    </source>
</evidence>
<dbReference type="InterPro" id="IPR025710">
    <property type="entry name" value="SoxA"/>
</dbReference>
<protein>
    <recommendedName>
        <fullName evidence="14">SoxAX cytochrome complex subunit A</fullName>
        <ecNumber evidence="14">2.8.5.2</ecNumber>
    </recommendedName>
    <alternativeName>
        <fullName evidence="14">Protein SoxA</fullName>
    </alternativeName>
    <alternativeName>
        <fullName evidence="14">Sulfur oxidizing protein A</fullName>
    </alternativeName>
    <alternativeName>
        <fullName evidence="14">Thiosulfate-oxidizing multienzyme system protein SoxA</fullName>
    </alternativeName>
</protein>
<evidence type="ECO:0000313" key="17">
    <source>
        <dbReference type="EMBL" id="GJE00614.1"/>
    </source>
</evidence>
<gene>
    <name evidence="17" type="primary">soxA_1</name>
    <name evidence="17" type="ORF">GMJLKIPL_2537</name>
</gene>
<comment type="catalytic activity">
    <reaction evidence="13 14">
        <text>S-sulfanyl-L-cysteinyl-[SoxY protein] + thiosulfate + 2 Fe(III)-[cytochrome c] = S-(2-sulfodisulfanyl)-L-cysteinyl-[SoxY protein] + 2 Fe(II)-[cytochrome c] + 2 H(+)</text>
        <dbReference type="Rhea" id="RHEA:51224"/>
        <dbReference type="Rhea" id="RHEA-COMP:10350"/>
        <dbReference type="Rhea" id="RHEA-COMP:14399"/>
        <dbReference type="Rhea" id="RHEA-COMP:14689"/>
        <dbReference type="Rhea" id="RHEA-COMP:14690"/>
        <dbReference type="ChEBI" id="CHEBI:15378"/>
        <dbReference type="ChEBI" id="CHEBI:29033"/>
        <dbReference type="ChEBI" id="CHEBI:29034"/>
        <dbReference type="ChEBI" id="CHEBI:33542"/>
        <dbReference type="ChEBI" id="CHEBI:61963"/>
        <dbReference type="ChEBI" id="CHEBI:140664"/>
        <dbReference type="EC" id="2.8.5.2"/>
    </reaction>
</comment>
<keyword evidence="10 14" id="KW-0408">Iron</keyword>
<reference evidence="17" key="1">
    <citation type="journal article" date="2021" name="Front. Microbiol.">
        <title>Comprehensive Comparative Genomics and Phenotyping of Methylobacterium Species.</title>
        <authorList>
            <person name="Alessa O."/>
            <person name="Ogura Y."/>
            <person name="Fujitani Y."/>
            <person name="Takami H."/>
            <person name="Hayashi T."/>
            <person name="Sahin N."/>
            <person name="Tani A."/>
        </authorList>
    </citation>
    <scope>NUCLEOTIDE SEQUENCE</scope>
    <source>
        <strain evidence="17">DSM 17168</strain>
    </source>
</reference>
<dbReference type="InterPro" id="IPR036909">
    <property type="entry name" value="Cyt_c-like_dom_sf"/>
</dbReference>
<dbReference type="EMBL" id="BPQQ01000029">
    <property type="protein sequence ID" value="GJE00614.1"/>
    <property type="molecule type" value="Genomic_DNA"/>
</dbReference>
<evidence type="ECO:0000256" key="7">
    <source>
        <dbReference type="ARBA" id="ARBA00022729"/>
    </source>
</evidence>
<evidence type="ECO:0000256" key="14">
    <source>
        <dbReference type="PIRNR" id="PIRNR038455"/>
    </source>
</evidence>
<organism evidence="17 18">
    <name type="scientific">Methylobacterium isbiliense</name>
    <dbReference type="NCBI Taxonomy" id="315478"/>
    <lineage>
        <taxon>Bacteria</taxon>
        <taxon>Pseudomonadati</taxon>
        <taxon>Pseudomonadota</taxon>
        <taxon>Alphaproteobacteria</taxon>
        <taxon>Hyphomicrobiales</taxon>
        <taxon>Methylobacteriaceae</taxon>
        <taxon>Methylobacterium</taxon>
    </lineage>
</organism>
<sequence length="253" mass="27352">MRRALLGLLLLAVPAAAEIAPGERRSGFDQMTPELRAMQTDEAANPGQLWVGDGEEAWAAAPPTGRPACAGCHGAVATMRGVAARYPAWDEAAARPVDLQGRINLCRTRHQGADPLPFESRPLLALTAAVAAQSRGLPVAPPADPRLDPARAEGERLFTRRTGQLDLACAQCHDALWGRRLGASTIPQGHPNGYPLYRLEWQDLGSLQRRLRNCLTGMRAEPYPFGAPEYLALELHLMRRAQGLAIEAPAVRP</sequence>
<comment type="similarity">
    <text evidence="11 14">Belongs to the SoxA family.</text>
</comment>
<evidence type="ECO:0000256" key="5">
    <source>
        <dbReference type="ARBA" id="ARBA00022679"/>
    </source>
</evidence>
<dbReference type="Proteomes" id="UP001055153">
    <property type="component" value="Unassembled WGS sequence"/>
</dbReference>
<keyword evidence="8 14" id="KW-0574">Periplasm</keyword>
<dbReference type="RefSeq" id="WP_238235498.1">
    <property type="nucleotide sequence ID" value="NZ_BPQQ01000029.1"/>
</dbReference>
<comment type="subcellular location">
    <subcellularLocation>
        <location evidence="1 14">Periplasm</location>
    </subcellularLocation>
</comment>
<evidence type="ECO:0000313" key="18">
    <source>
        <dbReference type="Proteomes" id="UP001055153"/>
    </source>
</evidence>
<accession>A0ABQ4SC49</accession>
<keyword evidence="4 14" id="KW-0349">Heme</keyword>
<dbReference type="PIRSF" id="PIRSF038455">
    <property type="entry name" value="SoxA"/>
    <property type="match status" value="1"/>
</dbReference>
<keyword evidence="7 15" id="KW-0732">Signal</keyword>
<dbReference type="Pfam" id="PF21342">
    <property type="entry name" value="SoxA-TsdA_cyt-c"/>
    <property type="match status" value="1"/>
</dbReference>
<evidence type="ECO:0000256" key="10">
    <source>
        <dbReference type="ARBA" id="ARBA00023004"/>
    </source>
</evidence>
<reference evidence="17" key="2">
    <citation type="submission" date="2021-08" db="EMBL/GenBank/DDBJ databases">
        <authorList>
            <person name="Tani A."/>
            <person name="Ola A."/>
            <person name="Ogura Y."/>
            <person name="Katsura K."/>
            <person name="Hayashi T."/>
        </authorList>
    </citation>
    <scope>NUCLEOTIDE SEQUENCE</scope>
    <source>
        <strain evidence="17">DSM 17168</strain>
    </source>
</reference>
<comment type="catalytic activity">
    <reaction evidence="12 14">
        <text>L-cysteinyl-[SoxY protein] + thiosulfate + 2 Fe(III)-[cytochrome c] = S-sulfosulfanyl-L-cysteinyl-[SoxY protein] + 2 Fe(II)-[cytochrome c] + 2 H(+)</text>
        <dbReference type="Rhea" id="RHEA:56720"/>
        <dbReference type="Rhea" id="RHEA-COMP:10350"/>
        <dbReference type="Rhea" id="RHEA-COMP:14328"/>
        <dbReference type="Rhea" id="RHEA-COMP:14399"/>
        <dbReference type="Rhea" id="RHEA-COMP:14691"/>
        <dbReference type="ChEBI" id="CHEBI:15378"/>
        <dbReference type="ChEBI" id="CHEBI:29033"/>
        <dbReference type="ChEBI" id="CHEBI:29034"/>
        <dbReference type="ChEBI" id="CHEBI:29950"/>
        <dbReference type="ChEBI" id="CHEBI:33542"/>
        <dbReference type="ChEBI" id="CHEBI:139321"/>
        <dbReference type="EC" id="2.8.5.2"/>
    </reaction>
</comment>
<name>A0ABQ4SC49_9HYPH</name>
<dbReference type="SUPFAM" id="SSF46626">
    <property type="entry name" value="Cytochrome c"/>
    <property type="match status" value="2"/>
</dbReference>
<feature type="chain" id="PRO_5046181112" description="SoxAX cytochrome complex subunit A" evidence="15">
    <location>
        <begin position="20"/>
        <end position="253"/>
    </location>
</feature>
<dbReference type="Gene3D" id="1.10.760.10">
    <property type="entry name" value="Cytochrome c-like domain"/>
    <property type="match status" value="2"/>
</dbReference>